<evidence type="ECO:0000313" key="2">
    <source>
        <dbReference type="Proteomes" id="UP000178249"/>
    </source>
</evidence>
<accession>A0A1F6C2T7</accession>
<name>A0A1F6C2T7_9BACT</name>
<comment type="caution">
    <text evidence="1">The sequence shown here is derived from an EMBL/GenBank/DDBJ whole genome shotgun (WGS) entry which is preliminary data.</text>
</comment>
<protein>
    <submittedName>
        <fullName evidence="1">Uncharacterized protein</fullName>
    </submittedName>
</protein>
<evidence type="ECO:0000313" key="1">
    <source>
        <dbReference type="EMBL" id="OGG43398.1"/>
    </source>
</evidence>
<proteinExistence type="predicted"/>
<dbReference type="AlphaFoldDB" id="A0A1F6C2T7"/>
<reference evidence="1 2" key="1">
    <citation type="journal article" date="2016" name="Nat. Commun.">
        <title>Thousands of microbial genomes shed light on interconnected biogeochemical processes in an aquifer system.</title>
        <authorList>
            <person name="Anantharaman K."/>
            <person name="Brown C.T."/>
            <person name="Hug L.A."/>
            <person name="Sharon I."/>
            <person name="Castelle C.J."/>
            <person name="Probst A.J."/>
            <person name="Thomas B.C."/>
            <person name="Singh A."/>
            <person name="Wilkins M.J."/>
            <person name="Karaoz U."/>
            <person name="Brodie E.L."/>
            <person name="Williams K.H."/>
            <person name="Hubbard S.S."/>
            <person name="Banfield J.F."/>
        </authorList>
    </citation>
    <scope>NUCLEOTIDE SEQUENCE [LARGE SCALE GENOMIC DNA]</scope>
</reference>
<gene>
    <name evidence="1" type="ORF">A2841_03880</name>
</gene>
<sequence>MKLLTRVPRIEVKRCFLISDDTKKHSLKEAKKKFLSMSEKKLDERIKKKSKKRLHDYNRLEWYIGVVNPHEVGVWRGAGGLPLSFTRESLKKTAMFVKSALRDASPLLKERAQTAIPGIMKNVTILGQKQKYLFPIIVSGPTFRRRGMKKMLGDIDDGCMRSIVLALKGKKFIRAYIGVEV</sequence>
<organism evidence="1 2">
    <name type="scientific">Candidatus Kaiserbacteria bacterium RIFCSPHIGHO2_01_FULL_48_10</name>
    <dbReference type="NCBI Taxonomy" id="1798476"/>
    <lineage>
        <taxon>Bacteria</taxon>
        <taxon>Candidatus Kaiseribacteriota</taxon>
    </lineage>
</organism>
<dbReference type="Proteomes" id="UP000178249">
    <property type="component" value="Unassembled WGS sequence"/>
</dbReference>
<dbReference type="EMBL" id="MFKP01000042">
    <property type="protein sequence ID" value="OGG43398.1"/>
    <property type="molecule type" value="Genomic_DNA"/>
</dbReference>